<sequence>MQYRIYKTLCDVIDITYPDNEKYKKFFLDIQNRELKTSHGDYNISNAHIRIFNLSRPYNSIIVTVIHEVSHHIDFCQRKETDHSRKFYDIYHNLLLGALSLGIINLEDIKNIDDSAAPTQLTRYFGDIDTWYFKKKVYKEDINIIKVKNSFNIKEILKRRGYHYSKIEQCWYIELSNLELNNETTYLKSIIEEENIQVSSSIDLKIEAIYYVIVLNSYKHRELLKKRGYIFNGYGINKNSWNKKIKANMLKDELKVLNSLDGVKVTYKQK</sequence>
<gene>
    <name evidence="1" type="ORF">I9080_002145</name>
</gene>
<evidence type="ECO:0008006" key="2">
    <source>
        <dbReference type="Google" id="ProtNLM"/>
    </source>
</evidence>
<accession>A0A8H9QZZ9</accession>
<comment type="caution">
    <text evidence="1">The sequence shown here is derived from an EMBL/GenBank/DDBJ whole genome shotgun (WGS) entry which is preliminary data.</text>
</comment>
<reference evidence="1" key="1">
    <citation type="journal article" date="2018" name="Genome Biol.">
        <title>SKESA: strategic k-mer extension for scrupulous assemblies.</title>
        <authorList>
            <person name="Souvorov A."/>
            <person name="Agarwala R."/>
            <person name="Lipman D.J."/>
        </authorList>
    </citation>
    <scope>NUCLEOTIDE SEQUENCE</scope>
    <source>
        <strain evidence="1">C8</strain>
    </source>
</reference>
<dbReference type="Proteomes" id="UP000859547">
    <property type="component" value="Unassembled WGS sequence"/>
</dbReference>
<proteinExistence type="predicted"/>
<dbReference type="AlphaFoldDB" id="A0A8H9QZZ9"/>
<reference evidence="1" key="2">
    <citation type="submission" date="2020-07" db="EMBL/GenBank/DDBJ databases">
        <authorList>
            <consortium name="NCBI Pathogen Detection Project"/>
        </authorList>
    </citation>
    <scope>NUCLEOTIDE SEQUENCE</scope>
    <source>
        <strain evidence="1">C8</strain>
    </source>
</reference>
<name>A0A8H9QZZ9_CLOPF</name>
<evidence type="ECO:0000313" key="1">
    <source>
        <dbReference type="EMBL" id="HAT4308334.1"/>
    </source>
</evidence>
<dbReference type="EMBL" id="DACTCB010000011">
    <property type="protein sequence ID" value="HAT4308334.1"/>
    <property type="molecule type" value="Genomic_DNA"/>
</dbReference>
<protein>
    <recommendedName>
        <fullName evidence="2">SprT-like domain-containing protein</fullName>
    </recommendedName>
</protein>
<dbReference type="RefSeq" id="WP_173706014.1">
    <property type="nucleotide sequence ID" value="NZ_CP075935.1"/>
</dbReference>
<organism evidence="1">
    <name type="scientific">Clostridium perfringens</name>
    <dbReference type="NCBI Taxonomy" id="1502"/>
    <lineage>
        <taxon>Bacteria</taxon>
        <taxon>Bacillati</taxon>
        <taxon>Bacillota</taxon>
        <taxon>Clostridia</taxon>
        <taxon>Eubacteriales</taxon>
        <taxon>Clostridiaceae</taxon>
        <taxon>Clostridium</taxon>
    </lineage>
</organism>